<keyword evidence="4" id="KW-0804">Transcription</keyword>
<dbReference type="PANTHER" id="PTHR30146">
    <property type="entry name" value="LACI-RELATED TRANSCRIPTIONAL REPRESSOR"/>
    <property type="match status" value="1"/>
</dbReference>
<dbReference type="InterPro" id="IPR010982">
    <property type="entry name" value="Lambda_DNA-bd_dom_sf"/>
</dbReference>
<gene>
    <name evidence="7" type="ORF">AWB76_01524</name>
</gene>
<dbReference type="InterPro" id="IPR000843">
    <property type="entry name" value="HTH_LacI"/>
</dbReference>
<dbReference type="Gene3D" id="1.10.260.40">
    <property type="entry name" value="lambda repressor-like DNA-binding domains"/>
    <property type="match status" value="1"/>
</dbReference>
<dbReference type="GO" id="GO:0000976">
    <property type="term" value="F:transcription cis-regulatory region binding"/>
    <property type="evidence" value="ECO:0007669"/>
    <property type="project" value="TreeGrafter"/>
</dbReference>
<dbReference type="STRING" id="1777137.AWB76_01524"/>
<dbReference type="CDD" id="cd06288">
    <property type="entry name" value="PBP1_sucrose_transcription_regulator"/>
    <property type="match status" value="1"/>
</dbReference>
<evidence type="ECO:0000313" key="7">
    <source>
        <dbReference type="EMBL" id="SAK51256.1"/>
    </source>
</evidence>
<accession>A0A158A0Q6</accession>
<proteinExistence type="predicted"/>
<dbReference type="Pfam" id="PF00356">
    <property type="entry name" value="LacI"/>
    <property type="match status" value="1"/>
</dbReference>
<keyword evidence="2" id="KW-0805">Transcription regulation</keyword>
<protein>
    <submittedName>
        <fullName evidence="7">LacI family transcriptional regulator</fullName>
    </submittedName>
</protein>
<organism evidence="7 8">
    <name type="scientific">Caballeronia temeraria</name>
    <dbReference type="NCBI Taxonomy" id="1777137"/>
    <lineage>
        <taxon>Bacteria</taxon>
        <taxon>Pseudomonadati</taxon>
        <taxon>Pseudomonadota</taxon>
        <taxon>Betaproteobacteria</taxon>
        <taxon>Burkholderiales</taxon>
        <taxon>Burkholderiaceae</taxon>
        <taxon>Caballeronia</taxon>
    </lineage>
</organism>
<dbReference type="Proteomes" id="UP000054624">
    <property type="component" value="Unassembled WGS sequence"/>
</dbReference>
<dbReference type="PANTHER" id="PTHR30146:SF148">
    <property type="entry name" value="HTH-TYPE TRANSCRIPTIONAL REPRESSOR PURR-RELATED"/>
    <property type="match status" value="1"/>
</dbReference>
<dbReference type="SMART" id="SM00354">
    <property type="entry name" value="HTH_LACI"/>
    <property type="match status" value="1"/>
</dbReference>
<evidence type="ECO:0000256" key="2">
    <source>
        <dbReference type="ARBA" id="ARBA00023015"/>
    </source>
</evidence>
<evidence type="ECO:0000256" key="5">
    <source>
        <dbReference type="SAM" id="MobiDB-lite"/>
    </source>
</evidence>
<dbReference type="Gene3D" id="3.40.50.2300">
    <property type="match status" value="2"/>
</dbReference>
<dbReference type="SUPFAM" id="SSF53822">
    <property type="entry name" value="Periplasmic binding protein-like I"/>
    <property type="match status" value="1"/>
</dbReference>
<dbReference type="PROSITE" id="PS00356">
    <property type="entry name" value="HTH_LACI_1"/>
    <property type="match status" value="1"/>
</dbReference>
<dbReference type="EMBL" id="FCOI02000004">
    <property type="protein sequence ID" value="SAK51256.1"/>
    <property type="molecule type" value="Genomic_DNA"/>
</dbReference>
<dbReference type="Pfam" id="PF13377">
    <property type="entry name" value="Peripla_BP_3"/>
    <property type="match status" value="1"/>
</dbReference>
<evidence type="ECO:0000256" key="4">
    <source>
        <dbReference type="ARBA" id="ARBA00023163"/>
    </source>
</evidence>
<dbReference type="CDD" id="cd01392">
    <property type="entry name" value="HTH_LacI"/>
    <property type="match status" value="1"/>
</dbReference>
<dbReference type="GO" id="GO:0003700">
    <property type="term" value="F:DNA-binding transcription factor activity"/>
    <property type="evidence" value="ECO:0007669"/>
    <property type="project" value="TreeGrafter"/>
</dbReference>
<evidence type="ECO:0000256" key="3">
    <source>
        <dbReference type="ARBA" id="ARBA00023125"/>
    </source>
</evidence>
<evidence type="ECO:0000313" key="8">
    <source>
        <dbReference type="Proteomes" id="UP000054624"/>
    </source>
</evidence>
<name>A0A158A0Q6_9BURK</name>
<sequence length="400" mass="43357">MTNKHVLSASFITNISGKFLRPAGRDPRRVQPPDAARTMKKSTQRRPTMTDIAKLTGVSQSTVSLVLNNASGAKFSDTTRDKVLRAAQDLGYRMTQREPVAPLQSQGERNLIVYLADEISTSPHPVVSIDGARDAAFANGRMLAVYSTHGNAEIEARVLDATLGNPNVLGVIYATVYTRRVTLPAVLAKVPTVLLNCYTSDASVSSVVPAEVAGGHTATDHLLGAGHKRIGYINGEPWQDAARDRLKGYRTALATADLPFAPELVRDGDWSPGTGFEQTLSLMREPNPPTAIFCANDLMALGAIEALKQLGLRVPDDVSVLGYDDQEIARHTHPPLSTVVLPNYELGRWAVETLLQEEENRAAGAPVRRRTVKLDGPLIERGSVREITEVKQLATNNISD</sequence>
<dbReference type="InterPro" id="IPR028082">
    <property type="entry name" value="Peripla_BP_I"/>
</dbReference>
<dbReference type="AlphaFoldDB" id="A0A158A0Q6"/>
<keyword evidence="3" id="KW-0238">DNA-binding</keyword>
<feature type="region of interest" description="Disordered" evidence="5">
    <location>
        <begin position="20"/>
        <end position="47"/>
    </location>
</feature>
<evidence type="ECO:0000259" key="6">
    <source>
        <dbReference type="PROSITE" id="PS50932"/>
    </source>
</evidence>
<keyword evidence="8" id="KW-1185">Reference proteome</keyword>
<dbReference type="PROSITE" id="PS50932">
    <property type="entry name" value="HTH_LACI_2"/>
    <property type="match status" value="1"/>
</dbReference>
<dbReference type="SUPFAM" id="SSF47413">
    <property type="entry name" value="lambda repressor-like DNA-binding domains"/>
    <property type="match status" value="1"/>
</dbReference>
<reference evidence="8" key="1">
    <citation type="submission" date="2016-01" db="EMBL/GenBank/DDBJ databases">
        <authorList>
            <person name="Peeters Charlotte."/>
        </authorList>
    </citation>
    <scope>NUCLEOTIDE SEQUENCE [LARGE SCALE GENOMIC DNA]</scope>
</reference>
<feature type="domain" description="HTH lacI-type" evidence="6">
    <location>
        <begin position="47"/>
        <end position="93"/>
    </location>
</feature>
<evidence type="ECO:0000256" key="1">
    <source>
        <dbReference type="ARBA" id="ARBA00022491"/>
    </source>
</evidence>
<dbReference type="InterPro" id="IPR046335">
    <property type="entry name" value="LacI/GalR-like_sensor"/>
</dbReference>
<keyword evidence="1" id="KW-0678">Repressor</keyword>